<evidence type="ECO:0000256" key="2">
    <source>
        <dbReference type="ARBA" id="ARBA00004933"/>
    </source>
</evidence>
<evidence type="ECO:0000313" key="12">
    <source>
        <dbReference type="Proteomes" id="UP000274358"/>
    </source>
</evidence>
<name>A0A432M187_9GAMM</name>
<feature type="binding site" evidence="9">
    <location>
        <position position="15"/>
    </location>
    <ligand>
        <name>Fe cation</name>
        <dbReference type="ChEBI" id="CHEBI:24875"/>
    </ligand>
</feature>
<feature type="binding site" evidence="9">
    <location>
        <position position="18"/>
    </location>
    <ligand>
        <name>Fe cation</name>
        <dbReference type="ChEBI" id="CHEBI:24875"/>
    </ligand>
</feature>
<dbReference type="PANTHER" id="PTHR47627:SF1">
    <property type="entry name" value="RUBREDOXIN-1-RELATED"/>
    <property type="match status" value="1"/>
</dbReference>
<dbReference type="Pfam" id="PF00301">
    <property type="entry name" value="Rubredoxin"/>
    <property type="match status" value="1"/>
</dbReference>
<proteinExistence type="inferred from homology"/>
<evidence type="ECO:0000256" key="1">
    <source>
        <dbReference type="ARBA" id="ARBA00002792"/>
    </source>
</evidence>
<comment type="pathway">
    <text evidence="2">Hydrocarbon metabolism; alkane degradation.</text>
</comment>
<dbReference type="PROSITE" id="PS00202">
    <property type="entry name" value="RUBREDOXIN"/>
    <property type="match status" value="1"/>
</dbReference>
<dbReference type="Gene3D" id="2.20.28.10">
    <property type="match status" value="1"/>
</dbReference>
<sequence length="64" mass="7257">MNQISPEITLRKWMCVVCGFIYDEAEGLPDEGIDPGTRWEDVPDTWTCPDCGATKSDFEMVEID</sequence>
<evidence type="ECO:0000259" key="10">
    <source>
        <dbReference type="PROSITE" id="PS50903"/>
    </source>
</evidence>
<evidence type="ECO:0000256" key="7">
    <source>
        <dbReference type="ARBA" id="ARBA00023004"/>
    </source>
</evidence>
<protein>
    <recommendedName>
        <fullName evidence="8">Rubredoxin</fullName>
    </recommendedName>
</protein>
<evidence type="ECO:0000256" key="6">
    <source>
        <dbReference type="ARBA" id="ARBA00022982"/>
    </source>
</evidence>
<comment type="caution">
    <text evidence="11">The sequence shown here is derived from an EMBL/GenBank/DDBJ whole genome shotgun (WGS) entry which is preliminary data.</text>
</comment>
<keyword evidence="5 8" id="KW-0479">Metal-binding</keyword>
<evidence type="ECO:0000256" key="9">
    <source>
        <dbReference type="PIRSR" id="PIRSR000071-1"/>
    </source>
</evidence>
<dbReference type="FunFam" id="2.20.28.10:FF:000001">
    <property type="entry name" value="Rubredoxin"/>
    <property type="match status" value="1"/>
</dbReference>
<evidence type="ECO:0000256" key="4">
    <source>
        <dbReference type="ARBA" id="ARBA00022448"/>
    </source>
</evidence>
<dbReference type="InterPro" id="IPR050526">
    <property type="entry name" value="Rubredoxin_ET"/>
</dbReference>
<feature type="binding site" evidence="9">
    <location>
        <position position="51"/>
    </location>
    <ligand>
        <name>Fe cation</name>
        <dbReference type="ChEBI" id="CHEBI:24875"/>
    </ligand>
</feature>
<dbReference type="OrthoDB" id="9800607at2"/>
<dbReference type="GO" id="GO:0043448">
    <property type="term" value="P:alkane catabolic process"/>
    <property type="evidence" value="ECO:0007669"/>
    <property type="project" value="TreeGrafter"/>
</dbReference>
<feature type="binding site" evidence="9">
    <location>
        <position position="48"/>
    </location>
    <ligand>
        <name>Fe cation</name>
        <dbReference type="ChEBI" id="CHEBI:24875"/>
    </ligand>
</feature>
<dbReference type="EMBL" id="RYYV01000020">
    <property type="protein sequence ID" value="RUL70960.1"/>
    <property type="molecule type" value="Genomic_DNA"/>
</dbReference>
<dbReference type="GO" id="GO:0005506">
    <property type="term" value="F:iron ion binding"/>
    <property type="evidence" value="ECO:0007669"/>
    <property type="project" value="InterPro"/>
</dbReference>
<comment type="cofactor">
    <cofactor evidence="8 9">
        <name>Fe(3+)</name>
        <dbReference type="ChEBI" id="CHEBI:29034"/>
    </cofactor>
    <text evidence="8 9">Binds 1 Fe(3+) ion per subunit.</text>
</comment>
<comment type="similarity">
    <text evidence="3 8">Belongs to the rubredoxin family.</text>
</comment>
<dbReference type="PIRSF" id="PIRSF000071">
    <property type="entry name" value="Rubredoxin"/>
    <property type="match status" value="1"/>
</dbReference>
<dbReference type="PANTHER" id="PTHR47627">
    <property type="entry name" value="RUBREDOXIN"/>
    <property type="match status" value="1"/>
</dbReference>
<dbReference type="SUPFAM" id="SSF57802">
    <property type="entry name" value="Rubredoxin-like"/>
    <property type="match status" value="1"/>
</dbReference>
<dbReference type="InterPro" id="IPR024934">
    <property type="entry name" value="Rubredoxin-like_dom"/>
</dbReference>
<dbReference type="InterPro" id="IPR024922">
    <property type="entry name" value="Rubredoxin"/>
</dbReference>
<evidence type="ECO:0000256" key="5">
    <source>
        <dbReference type="ARBA" id="ARBA00022723"/>
    </source>
</evidence>
<keyword evidence="4 8" id="KW-0813">Transport</keyword>
<keyword evidence="6 8" id="KW-0249">Electron transport</keyword>
<dbReference type="Proteomes" id="UP000274358">
    <property type="component" value="Unassembled WGS sequence"/>
</dbReference>
<reference evidence="11 12" key="1">
    <citation type="submission" date="2018-12" db="EMBL/GenBank/DDBJ databases">
        <title>Dyella dinghuensis sp. nov. DHOA06 and Dyella choica sp. nov. 4M-K27, isolated from forest soil.</title>
        <authorList>
            <person name="Qiu L.-H."/>
            <person name="Gao Z.-H."/>
        </authorList>
    </citation>
    <scope>NUCLEOTIDE SEQUENCE [LARGE SCALE GENOMIC DNA]</scope>
    <source>
        <strain evidence="11 12">4M-K27</strain>
    </source>
</reference>
<dbReference type="PROSITE" id="PS50903">
    <property type="entry name" value="RUBREDOXIN_LIKE"/>
    <property type="match status" value="1"/>
</dbReference>
<dbReference type="RefSeq" id="WP_126686464.1">
    <property type="nucleotide sequence ID" value="NZ_RYYV01000020.1"/>
</dbReference>
<organism evidence="11 12">
    <name type="scientific">Dyella choica</name>
    <dbReference type="NCBI Taxonomy" id="1927959"/>
    <lineage>
        <taxon>Bacteria</taxon>
        <taxon>Pseudomonadati</taxon>
        <taxon>Pseudomonadota</taxon>
        <taxon>Gammaproteobacteria</taxon>
        <taxon>Lysobacterales</taxon>
        <taxon>Rhodanobacteraceae</taxon>
        <taxon>Dyella</taxon>
    </lineage>
</organism>
<dbReference type="AlphaFoldDB" id="A0A432M187"/>
<dbReference type="InterPro" id="IPR024935">
    <property type="entry name" value="Rubredoxin_dom"/>
</dbReference>
<dbReference type="PRINTS" id="PR00163">
    <property type="entry name" value="RUBREDOXIN"/>
</dbReference>
<feature type="domain" description="Rubredoxin-like" evidence="10">
    <location>
        <begin position="10"/>
        <end position="61"/>
    </location>
</feature>
<comment type="function">
    <text evidence="1">Involved in the hydrocarbon hydroxylating system, which transfers electrons from NADH to rubredoxin reductase and then through rubredoxin to alkane 1 monooxygenase.</text>
</comment>
<keyword evidence="12" id="KW-1185">Reference proteome</keyword>
<keyword evidence="7 8" id="KW-0408">Iron</keyword>
<evidence type="ECO:0000313" key="11">
    <source>
        <dbReference type="EMBL" id="RUL70960.1"/>
    </source>
</evidence>
<accession>A0A432M187</accession>
<evidence type="ECO:0000256" key="3">
    <source>
        <dbReference type="ARBA" id="ARBA00005337"/>
    </source>
</evidence>
<dbReference type="GO" id="GO:0009055">
    <property type="term" value="F:electron transfer activity"/>
    <property type="evidence" value="ECO:0007669"/>
    <property type="project" value="InterPro"/>
</dbReference>
<gene>
    <name evidence="11" type="ORF">EKH80_19460</name>
</gene>
<dbReference type="InterPro" id="IPR018527">
    <property type="entry name" value="Rubredoxin_Fe_BS"/>
</dbReference>
<evidence type="ECO:0000256" key="8">
    <source>
        <dbReference type="PIRNR" id="PIRNR000071"/>
    </source>
</evidence>
<dbReference type="CDD" id="cd00730">
    <property type="entry name" value="rubredoxin"/>
    <property type="match status" value="1"/>
</dbReference>